<protein>
    <submittedName>
        <fullName evidence="1">Uncharacterized protein</fullName>
    </submittedName>
</protein>
<evidence type="ECO:0000313" key="2">
    <source>
        <dbReference type="Proteomes" id="UP000790709"/>
    </source>
</evidence>
<comment type="caution">
    <text evidence="1">The sequence shown here is derived from an EMBL/GenBank/DDBJ whole genome shotgun (WGS) entry which is preliminary data.</text>
</comment>
<sequence>MMSNDGPTFSAQGKKKALLIGIRYTLKKNKKFPPIHAAHEDTISLKKLLIDVYGYAEADITVMLDDRTSLNEAGGTGDLTPIKNNIIKQIQLLVKGAAPNDQFFFYYSGHGKQVPCKHHSEPDGMEEAICTCDAKTIVDNALKYYLVEPLPKGSRLFALFDCCHSETVLDLEHHMCNRGYFPPRQRCESAPGQAIFSGLANSSKALYRNLNTLGSKNSASASAQEKQRGKVHGRSFIALNTNVPATVPDRWITSPTVQRVFSPFSYFVCTGCCAMPEPEERDTRAYVISLSACKDNESAYDDERGGTMTKFFIAFLRKNSRPTLRALLEGVREEVNKVSQRRRDQPLKSPKTTMNGRPYAPRRQATEVLDGTRSDRVRGATRHIKQNVNNALNQSLSQEPRFASHYRLDLDELLEL</sequence>
<gene>
    <name evidence="1" type="ORF">BV22DRAFT_708482</name>
</gene>
<evidence type="ECO:0000313" key="1">
    <source>
        <dbReference type="EMBL" id="KAH7921700.1"/>
    </source>
</evidence>
<reference evidence="1" key="1">
    <citation type="journal article" date="2021" name="New Phytol.">
        <title>Evolutionary innovations through gain and loss of genes in the ectomycorrhizal Boletales.</title>
        <authorList>
            <person name="Wu G."/>
            <person name="Miyauchi S."/>
            <person name="Morin E."/>
            <person name="Kuo A."/>
            <person name="Drula E."/>
            <person name="Varga T."/>
            <person name="Kohler A."/>
            <person name="Feng B."/>
            <person name="Cao Y."/>
            <person name="Lipzen A."/>
            <person name="Daum C."/>
            <person name="Hundley H."/>
            <person name="Pangilinan J."/>
            <person name="Johnson J."/>
            <person name="Barry K."/>
            <person name="LaButti K."/>
            <person name="Ng V."/>
            <person name="Ahrendt S."/>
            <person name="Min B."/>
            <person name="Choi I.G."/>
            <person name="Park H."/>
            <person name="Plett J.M."/>
            <person name="Magnuson J."/>
            <person name="Spatafora J.W."/>
            <person name="Nagy L.G."/>
            <person name="Henrissat B."/>
            <person name="Grigoriev I.V."/>
            <person name="Yang Z.L."/>
            <person name="Xu J."/>
            <person name="Martin F.M."/>
        </authorList>
    </citation>
    <scope>NUCLEOTIDE SEQUENCE</scope>
    <source>
        <strain evidence="1">KUC20120723A-06</strain>
    </source>
</reference>
<accession>A0ACB8B7M9</accession>
<proteinExistence type="predicted"/>
<dbReference type="EMBL" id="MU266514">
    <property type="protein sequence ID" value="KAH7921700.1"/>
    <property type="molecule type" value="Genomic_DNA"/>
</dbReference>
<name>A0ACB8B7M9_9AGAM</name>
<organism evidence="1 2">
    <name type="scientific">Leucogyrophana mollusca</name>
    <dbReference type="NCBI Taxonomy" id="85980"/>
    <lineage>
        <taxon>Eukaryota</taxon>
        <taxon>Fungi</taxon>
        <taxon>Dikarya</taxon>
        <taxon>Basidiomycota</taxon>
        <taxon>Agaricomycotina</taxon>
        <taxon>Agaricomycetes</taxon>
        <taxon>Agaricomycetidae</taxon>
        <taxon>Boletales</taxon>
        <taxon>Boletales incertae sedis</taxon>
        <taxon>Leucogyrophana</taxon>
    </lineage>
</organism>
<dbReference type="Proteomes" id="UP000790709">
    <property type="component" value="Unassembled WGS sequence"/>
</dbReference>
<keyword evidence="2" id="KW-1185">Reference proteome</keyword>